<keyword evidence="2" id="KW-1185">Reference proteome</keyword>
<organism evidence="1 2">
    <name type="scientific">Brassica napus</name>
    <name type="common">Rape</name>
    <dbReference type="NCBI Taxonomy" id="3708"/>
    <lineage>
        <taxon>Eukaryota</taxon>
        <taxon>Viridiplantae</taxon>
        <taxon>Streptophyta</taxon>
        <taxon>Embryophyta</taxon>
        <taxon>Tracheophyta</taxon>
        <taxon>Spermatophyta</taxon>
        <taxon>Magnoliopsida</taxon>
        <taxon>eudicotyledons</taxon>
        <taxon>Gunneridae</taxon>
        <taxon>Pentapetalae</taxon>
        <taxon>rosids</taxon>
        <taxon>malvids</taxon>
        <taxon>Brassicales</taxon>
        <taxon>Brassicaceae</taxon>
        <taxon>Brassiceae</taxon>
        <taxon>Brassica</taxon>
    </lineage>
</organism>
<dbReference type="PaxDb" id="3708-A0A078HS74"/>
<protein>
    <submittedName>
        <fullName evidence="1">BnaC03g34080D protein</fullName>
    </submittedName>
</protein>
<accession>A0A078HS74</accession>
<dbReference type="EMBL" id="LK032477">
    <property type="protein sequence ID" value="CDY40692.1"/>
    <property type="molecule type" value="Genomic_DNA"/>
</dbReference>
<evidence type="ECO:0000313" key="1">
    <source>
        <dbReference type="EMBL" id="CDY40692.1"/>
    </source>
</evidence>
<name>A0A078HS74_BRANA</name>
<sequence length="14" mass="1615">MQFDPSSVIVCLFE</sequence>
<dbReference type="Proteomes" id="UP000028999">
    <property type="component" value="Unassembled WGS sequence"/>
</dbReference>
<proteinExistence type="predicted"/>
<evidence type="ECO:0000313" key="2">
    <source>
        <dbReference type="Proteomes" id="UP000028999"/>
    </source>
</evidence>
<gene>
    <name evidence="1" type="primary">BnaC03g34080D</name>
    <name evidence="1" type="ORF">GSBRNA2T00071576001</name>
</gene>
<reference evidence="1 2" key="1">
    <citation type="journal article" date="2014" name="Science">
        <title>Plant genetics. Early allopolyploid evolution in the post-Neolithic Brassica napus oilseed genome.</title>
        <authorList>
            <person name="Chalhoub B."/>
            <person name="Denoeud F."/>
            <person name="Liu S."/>
            <person name="Parkin I.A."/>
            <person name="Tang H."/>
            <person name="Wang X."/>
            <person name="Chiquet J."/>
            <person name="Belcram H."/>
            <person name="Tong C."/>
            <person name="Samans B."/>
            <person name="Correa M."/>
            <person name="Da Silva C."/>
            <person name="Just J."/>
            <person name="Falentin C."/>
            <person name="Koh C.S."/>
            <person name="Le Clainche I."/>
            <person name="Bernard M."/>
            <person name="Bento P."/>
            <person name="Noel B."/>
            <person name="Labadie K."/>
            <person name="Alberti A."/>
            <person name="Charles M."/>
            <person name="Arnaud D."/>
            <person name="Guo H."/>
            <person name="Daviaud C."/>
            <person name="Alamery S."/>
            <person name="Jabbari K."/>
            <person name="Zhao M."/>
            <person name="Edger P.P."/>
            <person name="Chelaifa H."/>
            <person name="Tack D."/>
            <person name="Lassalle G."/>
            <person name="Mestiri I."/>
            <person name="Schnel N."/>
            <person name="Le Paslier M.C."/>
            <person name="Fan G."/>
            <person name="Renault V."/>
            <person name="Bayer P.E."/>
            <person name="Golicz A.A."/>
            <person name="Manoli S."/>
            <person name="Lee T.H."/>
            <person name="Thi V.H."/>
            <person name="Chalabi S."/>
            <person name="Hu Q."/>
            <person name="Fan C."/>
            <person name="Tollenaere R."/>
            <person name="Lu Y."/>
            <person name="Battail C."/>
            <person name="Shen J."/>
            <person name="Sidebottom C.H."/>
            <person name="Wang X."/>
            <person name="Canaguier A."/>
            <person name="Chauveau A."/>
            <person name="Berard A."/>
            <person name="Deniot G."/>
            <person name="Guan M."/>
            <person name="Liu Z."/>
            <person name="Sun F."/>
            <person name="Lim Y.P."/>
            <person name="Lyons E."/>
            <person name="Town C.D."/>
            <person name="Bancroft I."/>
            <person name="Wang X."/>
            <person name="Meng J."/>
            <person name="Ma J."/>
            <person name="Pires J.C."/>
            <person name="King G.J."/>
            <person name="Brunel D."/>
            <person name="Delourme R."/>
            <person name="Renard M."/>
            <person name="Aury J.M."/>
            <person name="Adams K.L."/>
            <person name="Batley J."/>
            <person name="Snowdon R.J."/>
            <person name="Tost J."/>
            <person name="Edwards D."/>
            <person name="Zhou Y."/>
            <person name="Hua W."/>
            <person name="Sharpe A.G."/>
            <person name="Paterson A.H."/>
            <person name="Guan C."/>
            <person name="Wincker P."/>
        </authorList>
    </citation>
    <scope>NUCLEOTIDE SEQUENCE [LARGE SCALE GENOMIC DNA]</scope>
    <source>
        <strain evidence="2">cv. Darmor-bzh</strain>
    </source>
</reference>